<sequence>MDLSCIASSEAASIMNLTLDKKRDLLFNINVSLEIQMGDFDDAWWLLVTNIWTQWNSYKSVGGDISKVFTCYFTKHRETSTCQKENISIKKCRMTKTRPSGLCNTKIKEIERIKRSKAIRTLVKQEVVKNYSPPAITVAIKEYATIELGLGSSAHELKQKEVANIKYKVHRLVESHLVGNSSLKIDFSNSVSYLIEQGYQ</sequence>
<organism evidence="1 2">
    <name type="scientific">Gigaspora margarita</name>
    <dbReference type="NCBI Taxonomy" id="4874"/>
    <lineage>
        <taxon>Eukaryota</taxon>
        <taxon>Fungi</taxon>
        <taxon>Fungi incertae sedis</taxon>
        <taxon>Mucoromycota</taxon>
        <taxon>Glomeromycotina</taxon>
        <taxon>Glomeromycetes</taxon>
        <taxon>Diversisporales</taxon>
        <taxon>Gigasporaceae</taxon>
        <taxon>Gigaspora</taxon>
    </lineage>
</organism>
<proteinExistence type="predicted"/>
<evidence type="ECO:0000313" key="1">
    <source>
        <dbReference type="EMBL" id="CAG8667206.1"/>
    </source>
</evidence>
<accession>A0ABN7UT14</accession>
<protein>
    <submittedName>
        <fullName evidence="1">30164_t:CDS:1</fullName>
    </submittedName>
</protein>
<reference evidence="1 2" key="1">
    <citation type="submission" date="2021-06" db="EMBL/GenBank/DDBJ databases">
        <authorList>
            <person name="Kallberg Y."/>
            <person name="Tangrot J."/>
            <person name="Rosling A."/>
        </authorList>
    </citation>
    <scope>NUCLEOTIDE SEQUENCE [LARGE SCALE GENOMIC DNA]</scope>
    <source>
        <strain evidence="1 2">120-4 pot B 10/14</strain>
    </source>
</reference>
<evidence type="ECO:0000313" key="2">
    <source>
        <dbReference type="Proteomes" id="UP000789901"/>
    </source>
</evidence>
<comment type="caution">
    <text evidence="1">The sequence shown here is derived from an EMBL/GenBank/DDBJ whole genome shotgun (WGS) entry which is preliminary data.</text>
</comment>
<keyword evidence="2" id="KW-1185">Reference proteome</keyword>
<dbReference type="Proteomes" id="UP000789901">
    <property type="component" value="Unassembled WGS sequence"/>
</dbReference>
<dbReference type="EMBL" id="CAJVQB010005660">
    <property type="protein sequence ID" value="CAG8667206.1"/>
    <property type="molecule type" value="Genomic_DNA"/>
</dbReference>
<name>A0ABN7UT14_GIGMA</name>
<feature type="non-terminal residue" evidence="1">
    <location>
        <position position="200"/>
    </location>
</feature>
<gene>
    <name evidence="1" type="ORF">GMARGA_LOCUS10216</name>
</gene>